<keyword evidence="4" id="KW-0732">Signal</keyword>
<evidence type="ECO:0000313" key="7">
    <source>
        <dbReference type="Proteomes" id="UP000245207"/>
    </source>
</evidence>
<dbReference type="Pfam" id="PF13041">
    <property type="entry name" value="PPR_2"/>
    <property type="match status" value="1"/>
</dbReference>
<dbReference type="Pfam" id="PF25070">
    <property type="entry name" value="DUF7794"/>
    <property type="match status" value="1"/>
</dbReference>
<dbReference type="PANTHER" id="PTHR37735:SF1">
    <property type="entry name" value="OS08G0567000 PROTEIN"/>
    <property type="match status" value="1"/>
</dbReference>
<feature type="repeat" description="PPR" evidence="2">
    <location>
        <begin position="473"/>
        <end position="507"/>
    </location>
</feature>
<feature type="chain" id="PRO_5015507438" evidence="4">
    <location>
        <begin position="23"/>
        <end position="547"/>
    </location>
</feature>
<evidence type="ECO:0000256" key="2">
    <source>
        <dbReference type="PROSITE-ProRule" id="PRU00708"/>
    </source>
</evidence>
<evidence type="ECO:0000259" key="5">
    <source>
        <dbReference type="Pfam" id="PF25070"/>
    </source>
</evidence>
<keyword evidence="3" id="KW-0472">Membrane</keyword>
<dbReference type="InterPro" id="IPR011990">
    <property type="entry name" value="TPR-like_helical_dom_sf"/>
</dbReference>
<feature type="transmembrane region" description="Helical" evidence="3">
    <location>
        <begin position="333"/>
        <end position="353"/>
    </location>
</feature>
<keyword evidence="3" id="KW-1133">Transmembrane helix</keyword>
<evidence type="ECO:0000313" key="6">
    <source>
        <dbReference type="EMBL" id="PWA89840.1"/>
    </source>
</evidence>
<evidence type="ECO:0000256" key="3">
    <source>
        <dbReference type="SAM" id="Phobius"/>
    </source>
</evidence>
<comment type="caution">
    <text evidence="6">The sequence shown here is derived from an EMBL/GenBank/DDBJ whole genome shotgun (WGS) entry which is preliminary data.</text>
</comment>
<dbReference type="Proteomes" id="UP000245207">
    <property type="component" value="Unassembled WGS sequence"/>
</dbReference>
<dbReference type="InterPro" id="IPR002885">
    <property type="entry name" value="PPR_rpt"/>
</dbReference>
<gene>
    <name evidence="6" type="ORF">CTI12_AA107370</name>
</gene>
<name>A0A2U1PVQ1_ARTAN</name>
<dbReference type="OrthoDB" id="1928130at2759"/>
<proteinExistence type="predicted"/>
<reference evidence="6 7" key="1">
    <citation type="journal article" date="2018" name="Mol. Plant">
        <title>The genome of Artemisia annua provides insight into the evolution of Asteraceae family and artemisinin biosynthesis.</title>
        <authorList>
            <person name="Shen Q."/>
            <person name="Zhang L."/>
            <person name="Liao Z."/>
            <person name="Wang S."/>
            <person name="Yan T."/>
            <person name="Shi P."/>
            <person name="Liu M."/>
            <person name="Fu X."/>
            <person name="Pan Q."/>
            <person name="Wang Y."/>
            <person name="Lv Z."/>
            <person name="Lu X."/>
            <person name="Zhang F."/>
            <person name="Jiang W."/>
            <person name="Ma Y."/>
            <person name="Chen M."/>
            <person name="Hao X."/>
            <person name="Li L."/>
            <person name="Tang Y."/>
            <person name="Lv G."/>
            <person name="Zhou Y."/>
            <person name="Sun X."/>
            <person name="Brodelius P.E."/>
            <person name="Rose J.K.C."/>
            <person name="Tang K."/>
        </authorList>
    </citation>
    <scope>NUCLEOTIDE SEQUENCE [LARGE SCALE GENOMIC DNA]</scope>
    <source>
        <strain evidence="7">cv. Huhao1</strain>
        <tissue evidence="6">Leaf</tissue>
    </source>
</reference>
<feature type="domain" description="DUF7794" evidence="5">
    <location>
        <begin position="25"/>
        <end position="286"/>
    </location>
</feature>
<keyword evidence="7" id="KW-1185">Reference proteome</keyword>
<dbReference type="Gene3D" id="1.25.40.10">
    <property type="entry name" value="Tetratricopeptide repeat domain"/>
    <property type="match status" value="2"/>
</dbReference>
<dbReference type="InterPro" id="IPR056696">
    <property type="entry name" value="DUF7794"/>
</dbReference>
<keyword evidence="1" id="KW-0677">Repeat</keyword>
<evidence type="ECO:0000256" key="4">
    <source>
        <dbReference type="SAM" id="SignalP"/>
    </source>
</evidence>
<dbReference type="AlphaFoldDB" id="A0A2U1PVQ1"/>
<protein>
    <submittedName>
        <fullName evidence="6">Type 1 membrane protein</fullName>
    </submittedName>
</protein>
<feature type="repeat" description="PPR" evidence="2">
    <location>
        <begin position="391"/>
        <end position="426"/>
    </location>
</feature>
<feature type="signal peptide" evidence="4">
    <location>
        <begin position="1"/>
        <end position="22"/>
    </location>
</feature>
<dbReference type="EMBL" id="PKPP01000680">
    <property type="protein sequence ID" value="PWA89840.1"/>
    <property type="molecule type" value="Genomic_DNA"/>
</dbReference>
<dbReference type="STRING" id="35608.A0A2U1PVQ1"/>
<dbReference type="PANTHER" id="PTHR37735">
    <property type="entry name" value="OS08G0567000 PROTEIN"/>
    <property type="match status" value="1"/>
</dbReference>
<dbReference type="Pfam" id="PF01535">
    <property type="entry name" value="PPR"/>
    <property type="match status" value="3"/>
</dbReference>
<accession>A0A2U1PVQ1</accession>
<evidence type="ECO:0000256" key="1">
    <source>
        <dbReference type="ARBA" id="ARBA00022737"/>
    </source>
</evidence>
<dbReference type="PROSITE" id="PS51375">
    <property type="entry name" value="PPR"/>
    <property type="match status" value="2"/>
</dbReference>
<dbReference type="NCBIfam" id="TIGR00756">
    <property type="entry name" value="PPR"/>
    <property type="match status" value="3"/>
</dbReference>
<organism evidence="6 7">
    <name type="scientific">Artemisia annua</name>
    <name type="common">Sweet wormwood</name>
    <dbReference type="NCBI Taxonomy" id="35608"/>
    <lineage>
        <taxon>Eukaryota</taxon>
        <taxon>Viridiplantae</taxon>
        <taxon>Streptophyta</taxon>
        <taxon>Embryophyta</taxon>
        <taxon>Tracheophyta</taxon>
        <taxon>Spermatophyta</taxon>
        <taxon>Magnoliopsida</taxon>
        <taxon>eudicotyledons</taxon>
        <taxon>Gunneridae</taxon>
        <taxon>Pentapetalae</taxon>
        <taxon>asterids</taxon>
        <taxon>campanulids</taxon>
        <taxon>Asterales</taxon>
        <taxon>Asteraceae</taxon>
        <taxon>Asteroideae</taxon>
        <taxon>Anthemideae</taxon>
        <taxon>Artemisiinae</taxon>
        <taxon>Artemisia</taxon>
    </lineage>
</organism>
<keyword evidence="3" id="KW-0812">Transmembrane</keyword>
<sequence length="547" mass="60726">MANYHLIFLIIISSIFCLQSTADGSGSVYFLDSSINNYFHSPSSSQSKSMSLPEVGAAISVLLGFAPPSTLSSESSEKLNEVLTANPFNRPHAVFLLEINGFGDKLPELVSDSDIFSSALKNEVVVEDAEIQLSNEDELSLVSLNDPLSADMEFTDQDLTNFASWLDGSYVTASEPLTGELTVSLANDVQLELHMSKKADREFIRSIIYLIHNVQRAVQLHEDLPESTPAELIKGQFDGFKAFQEHYGTNDIVQKGAELLVTSVSKIYDSLQARYKGQIVGVVTFNGSPAKESDTVLPVKFTTRPSSRMLEEVEGSHDAAILIVEVLLVRRTLAWITGIILLISTLMGTWFLLRVIVPNVFIYSTLLNGLVLEDRILEAERLMDERGCRHDIFTYNMVIDSLCKDKMIDEAFKLFKEMVFKNGISPDVITYNSLINGLFNLDIAVYTILMDGASKSGKFDIARDLFDDLSFKDIAVYTILMDGASKSGKFDIARDLFDDLSFKGYLKNKHTHDVEMLLHEMDARGYSLDVSTLSLLIDSIAAGCLDR</sequence>
<dbReference type="GO" id="GO:0012505">
    <property type="term" value="C:endomembrane system"/>
    <property type="evidence" value="ECO:0007669"/>
    <property type="project" value="TreeGrafter"/>
</dbReference>